<dbReference type="EMBL" id="KZ819635">
    <property type="protein sequence ID" value="PWN91833.1"/>
    <property type="molecule type" value="Genomic_DNA"/>
</dbReference>
<dbReference type="RefSeq" id="XP_025379031.1">
    <property type="nucleotide sequence ID" value="XM_025524402.1"/>
</dbReference>
<protein>
    <submittedName>
        <fullName evidence="2">GroES-like protein</fullName>
    </submittedName>
</protein>
<dbReference type="InParanoid" id="A0A316YUW7"/>
<proteinExistence type="predicted"/>
<dbReference type="InterPro" id="IPR036291">
    <property type="entry name" value="NAD(P)-bd_dom_sf"/>
</dbReference>
<dbReference type="Proteomes" id="UP000245768">
    <property type="component" value="Unassembled WGS sequence"/>
</dbReference>
<dbReference type="Pfam" id="PF08240">
    <property type="entry name" value="ADH_N"/>
    <property type="match status" value="1"/>
</dbReference>
<dbReference type="CDD" id="cd08249">
    <property type="entry name" value="enoyl_reductase_like"/>
    <property type="match status" value="1"/>
</dbReference>
<gene>
    <name evidence="2" type="ORF">FA10DRAFT_292632</name>
</gene>
<dbReference type="OrthoDB" id="3233595at2759"/>
<dbReference type="SMART" id="SM00829">
    <property type="entry name" value="PKS_ER"/>
    <property type="match status" value="1"/>
</dbReference>
<evidence type="ECO:0000259" key="1">
    <source>
        <dbReference type="SMART" id="SM00829"/>
    </source>
</evidence>
<organism evidence="2 3">
    <name type="scientific">Acaromyces ingoldii</name>
    <dbReference type="NCBI Taxonomy" id="215250"/>
    <lineage>
        <taxon>Eukaryota</taxon>
        <taxon>Fungi</taxon>
        <taxon>Dikarya</taxon>
        <taxon>Basidiomycota</taxon>
        <taxon>Ustilaginomycotina</taxon>
        <taxon>Exobasidiomycetes</taxon>
        <taxon>Exobasidiales</taxon>
        <taxon>Cryptobasidiaceae</taxon>
        <taxon>Acaromyces</taxon>
    </lineage>
</organism>
<dbReference type="Gene3D" id="3.40.50.720">
    <property type="entry name" value="NAD(P)-binding Rossmann-like Domain"/>
    <property type="match status" value="1"/>
</dbReference>
<dbReference type="AlphaFoldDB" id="A0A316YUW7"/>
<dbReference type="PANTHER" id="PTHR45348:SF2">
    <property type="entry name" value="ZINC-TYPE ALCOHOL DEHYDROGENASE-LIKE PROTEIN C2E1P3.01"/>
    <property type="match status" value="1"/>
</dbReference>
<sequence length="359" mass="38090">MTTRQNEAAWIVQDRAPLVVQKAPTVPPGPYEILVEVRAVAINPVDYSIAQLGQKVFPWLSYPRQAGFDAAGSVIEVGDRVSRFRIGQRVVGHASHFNDKDAHKKPGYGAFQRFTLLTEHMASVIPDSLSFEDASVLPLALSTAASGLFEANQLALALPSPTPSPNGLSLLVWGGATSVGLCAIQLAVCAGYDVVTTCSPHNDALVRKLGARASFDYRQADSVEKILKSLEGRTLAGALAISGIPHTADIIEKCALVVDRAQMEPGRRRFVASAIPLGKETEAKLRDGRVEARFIWGSSLAQSTVGAAIYADFLGPALEVGTFVAAPPPLIVGKGLEKIQEAFSAAKKGLSAQKVVVSL</sequence>
<dbReference type="PANTHER" id="PTHR45348">
    <property type="entry name" value="HYPOTHETICAL OXIDOREDUCTASE (EUROFUNG)"/>
    <property type="match status" value="1"/>
</dbReference>
<dbReference type="GeneID" id="37046318"/>
<dbReference type="Gene3D" id="3.90.180.10">
    <property type="entry name" value="Medium-chain alcohol dehydrogenases, catalytic domain"/>
    <property type="match status" value="1"/>
</dbReference>
<feature type="domain" description="Enoyl reductase (ER)" evidence="1">
    <location>
        <begin position="13"/>
        <end position="357"/>
    </location>
</feature>
<dbReference type="Pfam" id="PF00107">
    <property type="entry name" value="ADH_zinc_N"/>
    <property type="match status" value="1"/>
</dbReference>
<dbReference type="InterPro" id="IPR013154">
    <property type="entry name" value="ADH-like_N"/>
</dbReference>
<dbReference type="SUPFAM" id="SSF50129">
    <property type="entry name" value="GroES-like"/>
    <property type="match status" value="1"/>
</dbReference>
<dbReference type="STRING" id="215250.A0A316YUW7"/>
<dbReference type="SUPFAM" id="SSF51735">
    <property type="entry name" value="NAD(P)-binding Rossmann-fold domains"/>
    <property type="match status" value="1"/>
</dbReference>
<dbReference type="InterPro" id="IPR013149">
    <property type="entry name" value="ADH-like_C"/>
</dbReference>
<accession>A0A316YUW7</accession>
<dbReference type="InterPro" id="IPR047122">
    <property type="entry name" value="Trans-enoyl_RdTase-like"/>
</dbReference>
<keyword evidence="3" id="KW-1185">Reference proteome</keyword>
<dbReference type="InterPro" id="IPR020843">
    <property type="entry name" value="ER"/>
</dbReference>
<dbReference type="InterPro" id="IPR011032">
    <property type="entry name" value="GroES-like_sf"/>
</dbReference>
<evidence type="ECO:0000313" key="3">
    <source>
        <dbReference type="Proteomes" id="UP000245768"/>
    </source>
</evidence>
<reference evidence="2" key="1">
    <citation type="journal article" date="2018" name="Mol. Biol. Evol.">
        <title>Broad Genomic Sampling Reveals a Smut Pathogenic Ancestry of the Fungal Clade Ustilaginomycotina.</title>
        <authorList>
            <person name="Kijpornyongpan T."/>
            <person name="Mondo S.J."/>
            <person name="Barry K."/>
            <person name="Sandor L."/>
            <person name="Lee J."/>
            <person name="Lipzen A."/>
            <person name="Pangilinan J."/>
            <person name="LaButti K."/>
            <person name="Hainaut M."/>
            <person name="Henrissat B."/>
            <person name="Grigoriev I.V."/>
            <person name="Spatafora J.W."/>
            <person name="Aime M.C."/>
        </authorList>
    </citation>
    <scope>NUCLEOTIDE SEQUENCE [LARGE SCALE GENOMIC DNA]</scope>
    <source>
        <strain evidence="2">MCA 4198</strain>
    </source>
</reference>
<name>A0A316YUW7_9BASI</name>
<dbReference type="GO" id="GO:0016651">
    <property type="term" value="F:oxidoreductase activity, acting on NAD(P)H"/>
    <property type="evidence" value="ECO:0007669"/>
    <property type="project" value="InterPro"/>
</dbReference>
<evidence type="ECO:0000313" key="2">
    <source>
        <dbReference type="EMBL" id="PWN91833.1"/>
    </source>
</evidence>